<dbReference type="Pfam" id="PF20432">
    <property type="entry name" value="Xre-like-HTH"/>
    <property type="match status" value="1"/>
</dbReference>
<keyword evidence="6" id="KW-1185">Reference proteome</keyword>
<feature type="domain" description="Antitoxin Xre/MbcA/ParS-like toxin-binding" evidence="2">
    <location>
        <begin position="120"/>
        <end position="168"/>
    </location>
</feature>
<dbReference type="Proteomes" id="UP001055420">
    <property type="component" value="Chromosome"/>
</dbReference>
<evidence type="ECO:0000313" key="5">
    <source>
        <dbReference type="EMBL" id="USJ30634.1"/>
    </source>
</evidence>
<dbReference type="Proteomes" id="UP001139411">
    <property type="component" value="Unassembled WGS sequence"/>
</dbReference>
<gene>
    <name evidence="4" type="ORF">L0661_21925</name>
    <name evidence="5" type="ORF">NFI80_22590</name>
</gene>
<protein>
    <submittedName>
        <fullName evidence="4">MbcA/ParS/Xre antitoxin family protein</fullName>
    </submittedName>
</protein>
<evidence type="ECO:0000256" key="1">
    <source>
        <dbReference type="SAM" id="MobiDB-lite"/>
    </source>
</evidence>
<evidence type="ECO:0000313" key="6">
    <source>
        <dbReference type="Proteomes" id="UP001055420"/>
    </source>
</evidence>
<evidence type="ECO:0000313" key="7">
    <source>
        <dbReference type="Proteomes" id="UP001139411"/>
    </source>
</evidence>
<organism evidence="4 7">
    <name type="scientific">Dyadobacter chenhuakuii</name>
    <dbReference type="NCBI Taxonomy" id="2909339"/>
    <lineage>
        <taxon>Bacteria</taxon>
        <taxon>Pseudomonadati</taxon>
        <taxon>Bacteroidota</taxon>
        <taxon>Cytophagia</taxon>
        <taxon>Cytophagales</taxon>
        <taxon>Spirosomataceae</taxon>
        <taxon>Dyadobacter</taxon>
    </lineage>
</organism>
<proteinExistence type="predicted"/>
<name>A0A9X1QIA9_9BACT</name>
<dbReference type="EMBL" id="JAKFFV010000014">
    <property type="protein sequence ID" value="MCF2500997.1"/>
    <property type="molecule type" value="Genomic_DNA"/>
</dbReference>
<feature type="domain" description="Antitoxin Xre-like helix-turn-helix" evidence="3">
    <location>
        <begin position="58"/>
        <end position="113"/>
    </location>
</feature>
<dbReference type="GO" id="GO:0003677">
    <property type="term" value="F:DNA binding"/>
    <property type="evidence" value="ECO:0007669"/>
    <property type="project" value="InterPro"/>
</dbReference>
<evidence type="ECO:0000259" key="3">
    <source>
        <dbReference type="Pfam" id="PF20432"/>
    </source>
</evidence>
<dbReference type="RefSeq" id="WP_233797351.1">
    <property type="nucleotide sequence ID" value="NZ_CP098805.1"/>
</dbReference>
<evidence type="ECO:0000259" key="2">
    <source>
        <dbReference type="Pfam" id="PF09722"/>
    </source>
</evidence>
<sequence>MKQRGKKPYSTLNETEPKTLNEPMGAVGYGSAPASMIFNTPARKPESKMTAIEKMYFVKQGISKADLEGFKDRIGMDYDQLAATLSVARATLINKKGSEKFNPTVSEKIVGLADIYSYGYEVFEDVDRFNRWIFSPNRALGGEAPYDLLDNQYGREEVKNIIGRIDYGVYS</sequence>
<dbReference type="Pfam" id="PF09722">
    <property type="entry name" value="Xre_MbcA_ParS_C"/>
    <property type="match status" value="1"/>
</dbReference>
<accession>A0A9X1QIA9</accession>
<feature type="region of interest" description="Disordered" evidence="1">
    <location>
        <begin position="1"/>
        <end position="23"/>
    </location>
</feature>
<dbReference type="EMBL" id="CP098805">
    <property type="protein sequence ID" value="USJ30634.1"/>
    <property type="molecule type" value="Genomic_DNA"/>
</dbReference>
<reference evidence="4" key="1">
    <citation type="submission" date="2022-01" db="EMBL/GenBank/DDBJ databases">
        <title>Novel species in genus Dyadobacter.</title>
        <authorList>
            <person name="Ma C."/>
        </authorList>
    </citation>
    <scope>NUCLEOTIDE SEQUENCE</scope>
    <source>
        <strain evidence="5">CY22</strain>
        <strain evidence="4">CY357</strain>
    </source>
</reference>
<dbReference type="InterPro" id="IPR024467">
    <property type="entry name" value="Xre/MbcA/ParS-like_toxin-bd"/>
</dbReference>
<dbReference type="InterPro" id="IPR046847">
    <property type="entry name" value="Xre-like_HTH"/>
</dbReference>
<evidence type="ECO:0000313" key="4">
    <source>
        <dbReference type="EMBL" id="MCF2500997.1"/>
    </source>
</evidence>
<dbReference type="AlphaFoldDB" id="A0A9X1QIA9"/>